<protein>
    <submittedName>
        <fullName evidence="2">Platelet-derived growth factor receptor beta</fullName>
    </submittedName>
</protein>
<dbReference type="AlphaFoldDB" id="A0A146LXR9"/>
<dbReference type="EMBL" id="GDHC01006844">
    <property type="protein sequence ID" value="JAQ11785.1"/>
    <property type="molecule type" value="Transcribed_RNA"/>
</dbReference>
<dbReference type="InterPro" id="IPR036179">
    <property type="entry name" value="Ig-like_dom_sf"/>
</dbReference>
<dbReference type="InterPro" id="IPR013783">
    <property type="entry name" value="Ig-like_fold"/>
</dbReference>
<feature type="chain" id="PRO_5007527518" evidence="1">
    <location>
        <begin position="25"/>
        <end position="205"/>
    </location>
</feature>
<gene>
    <name evidence="2" type="primary">PDGFRB</name>
    <name evidence="2" type="ORF">g.55582</name>
</gene>
<organism evidence="2">
    <name type="scientific">Lygus hesperus</name>
    <name type="common">Western plant bug</name>
    <dbReference type="NCBI Taxonomy" id="30085"/>
    <lineage>
        <taxon>Eukaryota</taxon>
        <taxon>Metazoa</taxon>
        <taxon>Ecdysozoa</taxon>
        <taxon>Arthropoda</taxon>
        <taxon>Hexapoda</taxon>
        <taxon>Insecta</taxon>
        <taxon>Pterygota</taxon>
        <taxon>Neoptera</taxon>
        <taxon>Paraneoptera</taxon>
        <taxon>Hemiptera</taxon>
        <taxon>Heteroptera</taxon>
        <taxon>Panheteroptera</taxon>
        <taxon>Cimicomorpha</taxon>
        <taxon>Miridae</taxon>
        <taxon>Mirini</taxon>
        <taxon>Lygus</taxon>
    </lineage>
</organism>
<keyword evidence="1" id="KW-0732">Signal</keyword>
<evidence type="ECO:0000313" key="2">
    <source>
        <dbReference type="EMBL" id="JAQ11785.1"/>
    </source>
</evidence>
<dbReference type="Gene3D" id="2.60.40.10">
    <property type="entry name" value="Immunoglobulins"/>
    <property type="match status" value="2"/>
</dbReference>
<evidence type="ECO:0000256" key="1">
    <source>
        <dbReference type="SAM" id="SignalP"/>
    </source>
</evidence>
<name>A0A146LXR9_LYGHE</name>
<proteinExistence type="predicted"/>
<dbReference type="InterPro" id="IPR042495">
    <property type="entry name" value="PDGFRL"/>
</dbReference>
<dbReference type="PANTHER" id="PTHR15360:SF4">
    <property type="entry name" value="PROTEIN KINASE DOMAIN-CONTAINING PROTEIN"/>
    <property type="match status" value="1"/>
</dbReference>
<dbReference type="SUPFAM" id="SSF48726">
    <property type="entry name" value="Immunoglobulin"/>
    <property type="match status" value="1"/>
</dbReference>
<dbReference type="PANTHER" id="PTHR15360">
    <property type="entry name" value="PLATELET-DERIVED GROWTH FACTOR RECEPTOR LIKE"/>
    <property type="match status" value="1"/>
</dbReference>
<feature type="signal peptide" evidence="1">
    <location>
        <begin position="1"/>
        <end position="24"/>
    </location>
</feature>
<sequence length="205" mass="23381">MARMSELPCALCFLVLISPTVIQGLTITPAEKEMTIASGSTIELLCEDDQPVEWSYETLEEETPPANIIKTSDGNRAMLTIVDAYYMNVKLYRCSSITTKEEESIYIFVRDVAHLLVSEEDQNIFSFYTSEDVIVPCKPSFPEVKVELQKVDDSEVLDAEGYNNRFGFRLKMPQHAVEERFKCVGHYQNTTQSFSLDYSFHFGLQ</sequence>
<accession>A0A146LXR9</accession>
<reference evidence="2" key="1">
    <citation type="journal article" date="2016" name="Gigascience">
        <title>De novo construction of an expanded transcriptome assembly for the western tarnished plant bug, Lygus hesperus.</title>
        <authorList>
            <person name="Tassone E.E."/>
            <person name="Geib S.M."/>
            <person name="Hall B."/>
            <person name="Fabrick J.A."/>
            <person name="Brent C.S."/>
            <person name="Hull J.J."/>
        </authorList>
    </citation>
    <scope>NUCLEOTIDE SEQUENCE</scope>
</reference>
<keyword evidence="2" id="KW-0675">Receptor</keyword>